<dbReference type="EMBL" id="JYDS01000324">
    <property type="protein sequence ID" value="KRZ14034.1"/>
    <property type="molecule type" value="Genomic_DNA"/>
</dbReference>
<keyword evidence="1" id="KW-0472">Membrane</keyword>
<sequence>MHRKASEDRLAACLSDPVTFLAEQRKIIRILVVLVVLDAVFGAFNFGHHLVSDVFTFIRFHPRVPSSRY</sequence>
<comment type="caution">
    <text evidence="2">The sequence shown here is derived from an EMBL/GenBank/DDBJ whole genome shotgun (WGS) entry which is preliminary data.</text>
</comment>
<gene>
    <name evidence="2" type="ORF">T4B_5270</name>
</gene>
<name>A0A0V1HVA9_TRIPS</name>
<feature type="transmembrane region" description="Helical" evidence="1">
    <location>
        <begin position="27"/>
        <end position="47"/>
    </location>
</feature>
<proteinExistence type="predicted"/>
<dbReference type="AlphaFoldDB" id="A0A0V1HVA9"/>
<dbReference type="Proteomes" id="UP000054805">
    <property type="component" value="Unassembled WGS sequence"/>
</dbReference>
<evidence type="ECO:0000313" key="2">
    <source>
        <dbReference type="EMBL" id="KRZ14034.1"/>
    </source>
</evidence>
<organism evidence="2 3">
    <name type="scientific">Trichinella pseudospiralis</name>
    <name type="common">Parasitic roundworm</name>
    <dbReference type="NCBI Taxonomy" id="6337"/>
    <lineage>
        <taxon>Eukaryota</taxon>
        <taxon>Metazoa</taxon>
        <taxon>Ecdysozoa</taxon>
        <taxon>Nematoda</taxon>
        <taxon>Enoplea</taxon>
        <taxon>Dorylaimia</taxon>
        <taxon>Trichinellida</taxon>
        <taxon>Trichinellidae</taxon>
        <taxon>Trichinella</taxon>
    </lineage>
</organism>
<accession>A0A0V1HVA9</accession>
<protein>
    <submittedName>
        <fullName evidence="2">Uncharacterized protein</fullName>
    </submittedName>
</protein>
<evidence type="ECO:0000313" key="3">
    <source>
        <dbReference type="Proteomes" id="UP000054805"/>
    </source>
</evidence>
<keyword evidence="1" id="KW-0812">Transmembrane</keyword>
<evidence type="ECO:0000256" key="1">
    <source>
        <dbReference type="SAM" id="Phobius"/>
    </source>
</evidence>
<reference evidence="2 3" key="1">
    <citation type="submission" date="2015-01" db="EMBL/GenBank/DDBJ databases">
        <title>Evolution of Trichinella species and genotypes.</title>
        <authorList>
            <person name="Korhonen P.K."/>
            <person name="Edoardo P."/>
            <person name="Giuseppe L.R."/>
            <person name="Gasser R.B."/>
        </authorList>
    </citation>
    <scope>NUCLEOTIDE SEQUENCE [LARGE SCALE GENOMIC DNA]</scope>
    <source>
        <strain evidence="2">ISS588</strain>
    </source>
</reference>
<keyword evidence="3" id="KW-1185">Reference proteome</keyword>
<keyword evidence="1" id="KW-1133">Transmembrane helix</keyword>